<dbReference type="STRING" id="1244108.SAMN05444004_1108"/>
<evidence type="ECO:0000256" key="4">
    <source>
        <dbReference type="ARBA" id="ARBA00022989"/>
    </source>
</evidence>
<feature type="transmembrane region" description="Helical" evidence="6">
    <location>
        <begin position="38"/>
        <end position="60"/>
    </location>
</feature>
<feature type="transmembrane region" description="Helical" evidence="6">
    <location>
        <begin position="238"/>
        <end position="258"/>
    </location>
</feature>
<dbReference type="PANTHER" id="PTHR22911:SF6">
    <property type="entry name" value="SOLUTE CARRIER FAMILY 35 MEMBER G1"/>
    <property type="match status" value="1"/>
</dbReference>
<dbReference type="Pfam" id="PF00892">
    <property type="entry name" value="EamA"/>
    <property type="match status" value="2"/>
</dbReference>
<feature type="domain" description="EamA" evidence="7">
    <location>
        <begin position="8"/>
        <end position="138"/>
    </location>
</feature>
<proteinExistence type="inferred from homology"/>
<keyword evidence="5 6" id="KW-0472">Membrane</keyword>
<accession>A0A1H3RX00</accession>
<dbReference type="GO" id="GO:0016020">
    <property type="term" value="C:membrane"/>
    <property type="evidence" value="ECO:0007669"/>
    <property type="project" value="UniProtKB-SubCell"/>
</dbReference>
<organism evidence="8 9">
    <name type="scientific">Jannaschia faecimaris</name>
    <dbReference type="NCBI Taxonomy" id="1244108"/>
    <lineage>
        <taxon>Bacteria</taxon>
        <taxon>Pseudomonadati</taxon>
        <taxon>Pseudomonadota</taxon>
        <taxon>Alphaproteobacteria</taxon>
        <taxon>Rhodobacterales</taxon>
        <taxon>Roseobacteraceae</taxon>
        <taxon>Jannaschia</taxon>
    </lineage>
</organism>
<keyword evidence="3 6" id="KW-0812">Transmembrane</keyword>
<evidence type="ECO:0000256" key="3">
    <source>
        <dbReference type="ARBA" id="ARBA00022692"/>
    </source>
</evidence>
<dbReference type="PANTHER" id="PTHR22911">
    <property type="entry name" value="ACYL-MALONYL CONDENSING ENZYME-RELATED"/>
    <property type="match status" value="1"/>
</dbReference>
<dbReference type="RefSeq" id="WP_092646092.1">
    <property type="nucleotide sequence ID" value="NZ_FNPX01000010.1"/>
</dbReference>
<gene>
    <name evidence="8" type="ORF">SAMN05444004_1108</name>
</gene>
<keyword evidence="4 6" id="KW-1133">Transmembrane helix</keyword>
<comment type="similarity">
    <text evidence="2">Belongs to the drug/metabolite transporter (DMT) superfamily. 10 TMS drug/metabolite exporter (DME) (TC 2.A.7.3) family.</text>
</comment>
<feature type="transmembrane region" description="Helical" evidence="6">
    <location>
        <begin position="209"/>
        <end position="226"/>
    </location>
</feature>
<comment type="subcellular location">
    <subcellularLocation>
        <location evidence="1">Membrane</location>
        <topology evidence="1">Multi-pass membrane protein</topology>
    </subcellularLocation>
</comment>
<dbReference type="OrthoDB" id="9810329at2"/>
<evidence type="ECO:0000259" key="7">
    <source>
        <dbReference type="Pfam" id="PF00892"/>
    </source>
</evidence>
<dbReference type="AlphaFoldDB" id="A0A1H3RX00"/>
<feature type="transmembrane region" description="Helical" evidence="6">
    <location>
        <begin position="148"/>
        <end position="167"/>
    </location>
</feature>
<dbReference type="Proteomes" id="UP000198914">
    <property type="component" value="Unassembled WGS sequence"/>
</dbReference>
<sequence>MQSDTLRAATWMVGSVLSFTSMAVAGRAVSTSLDTFEIMLYRSCVGILVVLTLAFSTGKWRQITTRNLPMQVLRNMTHFTGQNLWFLAITLAPLAQVFALEFTSPLWVLVLAPLILGETVRRVQLAVAAVGFAGVVLVAQPFSGTMSIGLLWAALAAVFFALTNLLTRRLTRNETVTGILFWLTSLQLLFGLITAGYDGDIALPTTTTAPWVILIGLAGLCAHWCLTNALRLAPASTVMPIDFVRLPLIAMIGAVFFAEALEPMVLLGGGIVFAAAWANLRLSRRA</sequence>
<evidence type="ECO:0000256" key="5">
    <source>
        <dbReference type="ARBA" id="ARBA00023136"/>
    </source>
</evidence>
<feature type="transmembrane region" description="Helical" evidence="6">
    <location>
        <begin position="179"/>
        <end position="197"/>
    </location>
</feature>
<dbReference type="EMBL" id="FNPX01000010">
    <property type="protein sequence ID" value="SDZ30263.1"/>
    <property type="molecule type" value="Genomic_DNA"/>
</dbReference>
<feature type="transmembrane region" description="Helical" evidence="6">
    <location>
        <begin position="264"/>
        <end position="282"/>
    </location>
</feature>
<dbReference type="SUPFAM" id="SSF103481">
    <property type="entry name" value="Multidrug resistance efflux transporter EmrE"/>
    <property type="match status" value="2"/>
</dbReference>
<feature type="domain" description="EamA" evidence="7">
    <location>
        <begin position="148"/>
        <end position="277"/>
    </location>
</feature>
<reference evidence="9" key="1">
    <citation type="submission" date="2016-10" db="EMBL/GenBank/DDBJ databases">
        <authorList>
            <person name="Varghese N."/>
            <person name="Submissions S."/>
        </authorList>
    </citation>
    <scope>NUCLEOTIDE SEQUENCE [LARGE SCALE GENOMIC DNA]</scope>
    <source>
        <strain evidence="9">DSM 100420</strain>
    </source>
</reference>
<dbReference type="InterPro" id="IPR037185">
    <property type="entry name" value="EmrE-like"/>
</dbReference>
<evidence type="ECO:0000256" key="1">
    <source>
        <dbReference type="ARBA" id="ARBA00004141"/>
    </source>
</evidence>
<dbReference type="InterPro" id="IPR000620">
    <property type="entry name" value="EamA_dom"/>
</dbReference>
<keyword evidence="9" id="KW-1185">Reference proteome</keyword>
<name>A0A1H3RX00_9RHOB</name>
<evidence type="ECO:0000256" key="2">
    <source>
        <dbReference type="ARBA" id="ARBA00009853"/>
    </source>
</evidence>
<evidence type="ECO:0000313" key="8">
    <source>
        <dbReference type="EMBL" id="SDZ30263.1"/>
    </source>
</evidence>
<evidence type="ECO:0000256" key="6">
    <source>
        <dbReference type="SAM" id="Phobius"/>
    </source>
</evidence>
<protein>
    <submittedName>
        <fullName evidence="8">Uncharacterized membrane protein</fullName>
    </submittedName>
</protein>
<evidence type="ECO:0000313" key="9">
    <source>
        <dbReference type="Proteomes" id="UP000198914"/>
    </source>
</evidence>
<feature type="transmembrane region" description="Helical" evidence="6">
    <location>
        <begin position="72"/>
        <end position="91"/>
    </location>
</feature>